<dbReference type="EMBL" id="RRYP01035920">
    <property type="protein sequence ID" value="TNV67777.1"/>
    <property type="molecule type" value="Genomic_DNA"/>
</dbReference>
<dbReference type="Gene3D" id="1.10.760.10">
    <property type="entry name" value="Cytochrome c-like domain"/>
    <property type="match status" value="1"/>
</dbReference>
<gene>
    <name evidence="6" type="ORF">FGO68_gene10891</name>
</gene>
<organism evidence="6 7">
    <name type="scientific">Halteria grandinella</name>
    <dbReference type="NCBI Taxonomy" id="5974"/>
    <lineage>
        <taxon>Eukaryota</taxon>
        <taxon>Sar</taxon>
        <taxon>Alveolata</taxon>
        <taxon>Ciliophora</taxon>
        <taxon>Intramacronucleata</taxon>
        <taxon>Spirotrichea</taxon>
        <taxon>Stichotrichia</taxon>
        <taxon>Sporadotrichida</taxon>
        <taxon>Halteriidae</taxon>
        <taxon>Halteria</taxon>
    </lineage>
</organism>
<name>A0A8J8N9H9_HALGN</name>
<dbReference type="GO" id="GO:0009055">
    <property type="term" value="F:electron transfer activity"/>
    <property type="evidence" value="ECO:0007669"/>
    <property type="project" value="InterPro"/>
</dbReference>
<evidence type="ECO:0000256" key="4">
    <source>
        <dbReference type="PROSITE-ProRule" id="PRU00433"/>
    </source>
</evidence>
<reference evidence="6" key="1">
    <citation type="submission" date="2019-06" db="EMBL/GenBank/DDBJ databases">
        <authorList>
            <person name="Zheng W."/>
        </authorList>
    </citation>
    <scope>NUCLEOTIDE SEQUENCE</scope>
    <source>
        <strain evidence="6">QDHG01</strain>
    </source>
</reference>
<dbReference type="GO" id="GO:0046872">
    <property type="term" value="F:metal ion binding"/>
    <property type="evidence" value="ECO:0007669"/>
    <property type="project" value="UniProtKB-KW"/>
</dbReference>
<protein>
    <recommendedName>
        <fullName evidence="5">Cytochrome c domain-containing protein</fullName>
    </recommendedName>
</protein>
<evidence type="ECO:0000313" key="7">
    <source>
        <dbReference type="Proteomes" id="UP000785679"/>
    </source>
</evidence>
<dbReference type="AlphaFoldDB" id="A0A8J8N9H9"/>
<feature type="domain" description="Cytochrome c" evidence="5">
    <location>
        <begin position="47"/>
        <end position="154"/>
    </location>
</feature>
<dbReference type="PROSITE" id="PS51007">
    <property type="entry name" value="CYTC"/>
    <property type="match status" value="1"/>
</dbReference>
<evidence type="ECO:0000256" key="1">
    <source>
        <dbReference type="ARBA" id="ARBA00022617"/>
    </source>
</evidence>
<dbReference type="OrthoDB" id="283834at2759"/>
<evidence type="ECO:0000256" key="2">
    <source>
        <dbReference type="ARBA" id="ARBA00022723"/>
    </source>
</evidence>
<keyword evidence="1 4" id="KW-0349">Heme</keyword>
<accession>A0A8J8N9H9</accession>
<evidence type="ECO:0000256" key="3">
    <source>
        <dbReference type="ARBA" id="ARBA00023004"/>
    </source>
</evidence>
<dbReference type="InterPro" id="IPR009056">
    <property type="entry name" value="Cyt_c-like_dom"/>
</dbReference>
<dbReference type="Proteomes" id="UP000785679">
    <property type="component" value="Unassembled WGS sequence"/>
</dbReference>
<keyword evidence="3 4" id="KW-0408">Iron</keyword>
<dbReference type="InterPro" id="IPR036909">
    <property type="entry name" value="Cyt_c-like_dom_sf"/>
</dbReference>
<sequence>MHKEQILIDEAITREALLQTIKEKKTYRNLTNPNINADKSKLVPVDGDLQAGAKVFMRACAPCHSLEIFSGAYKAGFSFQESSGPSLAMIYNKPAASQRSYEDYTMALLDSKIYWNSYNLYIWVKDPQAVCKGTKCLQRGDLLERDDERYSKVL</sequence>
<evidence type="ECO:0000313" key="6">
    <source>
        <dbReference type="EMBL" id="TNV67777.1"/>
    </source>
</evidence>
<evidence type="ECO:0000259" key="5">
    <source>
        <dbReference type="PROSITE" id="PS51007"/>
    </source>
</evidence>
<keyword evidence="7" id="KW-1185">Reference proteome</keyword>
<dbReference type="SUPFAM" id="SSF46626">
    <property type="entry name" value="Cytochrome c"/>
    <property type="match status" value="1"/>
</dbReference>
<proteinExistence type="predicted"/>
<comment type="caution">
    <text evidence="6">The sequence shown here is derived from an EMBL/GenBank/DDBJ whole genome shotgun (WGS) entry which is preliminary data.</text>
</comment>
<keyword evidence="2 4" id="KW-0479">Metal-binding</keyword>
<dbReference type="GO" id="GO:0020037">
    <property type="term" value="F:heme binding"/>
    <property type="evidence" value="ECO:0007669"/>
    <property type="project" value="InterPro"/>
</dbReference>